<keyword evidence="6" id="KW-0238">DNA-binding</keyword>
<evidence type="ECO:0000256" key="5">
    <source>
        <dbReference type="ARBA" id="ARBA00023015"/>
    </source>
</evidence>
<dbReference type="InterPro" id="IPR009057">
    <property type="entry name" value="Homeodomain-like_sf"/>
</dbReference>
<dbReference type="RefSeq" id="WP_206934850.1">
    <property type="nucleotide sequence ID" value="NZ_JAEKJY010000004.1"/>
</dbReference>
<dbReference type="PROSITE" id="PS50110">
    <property type="entry name" value="RESPONSE_REGULATORY"/>
    <property type="match status" value="1"/>
</dbReference>
<dbReference type="InterPro" id="IPR011006">
    <property type="entry name" value="CheY-like_superfamily"/>
</dbReference>
<dbReference type="Gene3D" id="1.10.10.60">
    <property type="entry name" value="Homeodomain-like"/>
    <property type="match status" value="2"/>
</dbReference>
<keyword evidence="7" id="KW-0804">Transcription</keyword>
<evidence type="ECO:0000256" key="2">
    <source>
        <dbReference type="ARBA" id="ARBA00022490"/>
    </source>
</evidence>
<protein>
    <submittedName>
        <fullName evidence="11">Response regulator</fullName>
    </submittedName>
</protein>
<keyword evidence="12" id="KW-1185">Reference proteome</keyword>
<comment type="subcellular location">
    <subcellularLocation>
        <location evidence="1">Cytoplasm</location>
    </subcellularLocation>
</comment>
<organism evidence="11 12">
    <name type="scientific">Halobacillus kuroshimensis</name>
    <dbReference type="NCBI Taxonomy" id="302481"/>
    <lineage>
        <taxon>Bacteria</taxon>
        <taxon>Bacillati</taxon>
        <taxon>Bacillota</taxon>
        <taxon>Bacilli</taxon>
        <taxon>Bacillales</taxon>
        <taxon>Bacillaceae</taxon>
        <taxon>Halobacillus</taxon>
    </lineage>
</organism>
<evidence type="ECO:0000256" key="7">
    <source>
        <dbReference type="ARBA" id="ARBA00023163"/>
    </source>
</evidence>
<accession>A0ABS3DYK0</accession>
<feature type="domain" description="HTH araC/xylS-type" evidence="9">
    <location>
        <begin position="416"/>
        <end position="515"/>
    </location>
</feature>
<dbReference type="Pfam" id="PF00072">
    <property type="entry name" value="Response_reg"/>
    <property type="match status" value="1"/>
</dbReference>
<evidence type="ECO:0000313" key="11">
    <source>
        <dbReference type="EMBL" id="MBN8236412.1"/>
    </source>
</evidence>
<dbReference type="PANTHER" id="PTHR42713:SF3">
    <property type="entry name" value="TRANSCRIPTIONAL REGULATORY PROTEIN HPTR"/>
    <property type="match status" value="1"/>
</dbReference>
<dbReference type="SUPFAM" id="SSF46689">
    <property type="entry name" value="Homeodomain-like"/>
    <property type="match status" value="2"/>
</dbReference>
<dbReference type="InterPro" id="IPR001789">
    <property type="entry name" value="Sig_transdc_resp-reg_receiver"/>
</dbReference>
<evidence type="ECO:0000256" key="8">
    <source>
        <dbReference type="PROSITE-ProRule" id="PRU00169"/>
    </source>
</evidence>
<proteinExistence type="predicted"/>
<dbReference type="Pfam" id="PF12833">
    <property type="entry name" value="HTH_18"/>
    <property type="match status" value="1"/>
</dbReference>
<evidence type="ECO:0000259" key="9">
    <source>
        <dbReference type="PROSITE" id="PS01124"/>
    </source>
</evidence>
<dbReference type="PANTHER" id="PTHR42713">
    <property type="entry name" value="HISTIDINE KINASE-RELATED"/>
    <property type="match status" value="1"/>
</dbReference>
<dbReference type="CDD" id="cd17536">
    <property type="entry name" value="REC_YesN-like"/>
    <property type="match status" value="1"/>
</dbReference>
<dbReference type="Gene3D" id="3.40.50.2300">
    <property type="match status" value="1"/>
</dbReference>
<evidence type="ECO:0000256" key="3">
    <source>
        <dbReference type="ARBA" id="ARBA00022553"/>
    </source>
</evidence>
<dbReference type="PROSITE" id="PS01124">
    <property type="entry name" value="HTH_ARAC_FAMILY_2"/>
    <property type="match status" value="1"/>
</dbReference>
<dbReference type="EMBL" id="JAEKJY010000004">
    <property type="protein sequence ID" value="MBN8236412.1"/>
    <property type="molecule type" value="Genomic_DNA"/>
</dbReference>
<keyword evidence="5" id="KW-0805">Transcription regulation</keyword>
<evidence type="ECO:0000259" key="10">
    <source>
        <dbReference type="PROSITE" id="PS50110"/>
    </source>
</evidence>
<evidence type="ECO:0000313" key="12">
    <source>
        <dbReference type="Proteomes" id="UP000663970"/>
    </source>
</evidence>
<name>A0ABS3DYK0_9BACI</name>
<dbReference type="InterPro" id="IPR051552">
    <property type="entry name" value="HptR"/>
</dbReference>
<dbReference type="SUPFAM" id="SSF52172">
    <property type="entry name" value="CheY-like"/>
    <property type="match status" value="1"/>
</dbReference>
<dbReference type="InterPro" id="IPR018060">
    <property type="entry name" value="HTH_AraC"/>
</dbReference>
<keyword evidence="3 8" id="KW-0597">Phosphoprotein</keyword>
<comment type="caution">
    <text evidence="11">The sequence shown here is derived from an EMBL/GenBank/DDBJ whole genome shotgun (WGS) entry which is preliminary data.</text>
</comment>
<feature type="domain" description="Response regulatory" evidence="10">
    <location>
        <begin position="2"/>
        <end position="119"/>
    </location>
</feature>
<keyword evidence="2" id="KW-0963">Cytoplasm</keyword>
<keyword evidence="4" id="KW-0902">Two-component regulatory system</keyword>
<evidence type="ECO:0000256" key="6">
    <source>
        <dbReference type="ARBA" id="ARBA00023125"/>
    </source>
</evidence>
<evidence type="ECO:0000256" key="1">
    <source>
        <dbReference type="ARBA" id="ARBA00004496"/>
    </source>
</evidence>
<evidence type="ECO:0000256" key="4">
    <source>
        <dbReference type="ARBA" id="ARBA00023012"/>
    </source>
</evidence>
<dbReference type="SMART" id="SM00448">
    <property type="entry name" value="REC"/>
    <property type="match status" value="1"/>
</dbReference>
<sequence>MKLLIVEDEAVIRRGLVTSMNWDELGVTEVEAAKNGQEALDRLPHFQPDVVMTDIRMPKVDGLTLLQKLKEDSPGLFTILLSGYQEFDYAQKAIRLGVTEYLIKPVDKKEIAAVMARIAMQKKDRESKSETLAKAQNQERTEWFNSLMMEGGFVSDTLWQRAGELGISFMEGKHRLFFVEVDNYPILKETWKVEDFQRLYRDVQLFLDEEMPSEYTIQFWPVQAFRCGAIVSSHQSLNLKPLLDALRHKVKEAYQVSITIGMSREFQDARVLPFPMQEAKAALLRKRYEGKDTIYMAAGQREELKHAGDGASFDGPSFMKAINEGNTGHVKKALQQQFRAFKLSRTPLPEVRTWCLKLLLYTREDTQIPVKAEDLFTALNRFDNLKDMAELMVTNFSEMLKEAEVWRENHGNALVLRTIHYLEAHYDEPLTLDELAKYSFVSPSHLSRMFKKETGTTFVKWLNEYRVEKAKQMFKASPALPIYKVAEETGYPDYKYFVKVFKANVGLTPKEYKANLERHSI</sequence>
<dbReference type="SMART" id="SM00342">
    <property type="entry name" value="HTH_ARAC"/>
    <property type="match status" value="1"/>
</dbReference>
<reference evidence="11 12" key="1">
    <citation type="submission" date="2020-12" db="EMBL/GenBank/DDBJ databases">
        <title>Oil enriched cultivation method for isolating marine PHA-producing bacteria.</title>
        <authorList>
            <person name="Zheng W."/>
            <person name="Yu S."/>
            <person name="Huang Y."/>
        </authorList>
    </citation>
    <scope>NUCLEOTIDE SEQUENCE [LARGE SCALE GENOMIC DNA]</scope>
    <source>
        <strain evidence="11 12">SY-2-6</strain>
    </source>
</reference>
<feature type="modified residue" description="4-aspartylphosphate" evidence="8">
    <location>
        <position position="54"/>
    </location>
</feature>
<gene>
    <name evidence="11" type="ORF">JF544_14180</name>
</gene>
<dbReference type="Proteomes" id="UP000663970">
    <property type="component" value="Unassembled WGS sequence"/>
</dbReference>